<name>A0ABP7AJC0_9ACTN</name>
<accession>A0ABP7AJC0</accession>
<comment type="caution">
    <text evidence="2">The sequence shown here is derived from an EMBL/GenBank/DDBJ whole genome shotgun (WGS) entry which is preliminary data.</text>
</comment>
<keyword evidence="3" id="KW-1185">Reference proteome</keyword>
<evidence type="ECO:0000256" key="1">
    <source>
        <dbReference type="SAM" id="MobiDB-lite"/>
    </source>
</evidence>
<reference evidence="3" key="1">
    <citation type="journal article" date="2019" name="Int. J. Syst. Evol. Microbiol.">
        <title>The Global Catalogue of Microorganisms (GCM) 10K type strain sequencing project: providing services to taxonomists for standard genome sequencing and annotation.</title>
        <authorList>
            <consortium name="The Broad Institute Genomics Platform"/>
            <consortium name="The Broad Institute Genome Sequencing Center for Infectious Disease"/>
            <person name="Wu L."/>
            <person name="Ma J."/>
        </authorList>
    </citation>
    <scope>NUCLEOTIDE SEQUENCE [LARGE SCALE GENOMIC DNA]</scope>
    <source>
        <strain evidence="3">JCM 16929</strain>
    </source>
</reference>
<protein>
    <submittedName>
        <fullName evidence="2">Uncharacterized protein</fullName>
    </submittedName>
</protein>
<evidence type="ECO:0000313" key="3">
    <source>
        <dbReference type="Proteomes" id="UP001501490"/>
    </source>
</evidence>
<dbReference type="EMBL" id="BAABAB010000031">
    <property type="protein sequence ID" value="GAA3633229.1"/>
    <property type="molecule type" value="Genomic_DNA"/>
</dbReference>
<gene>
    <name evidence="2" type="ORF">GCM10022236_39770</name>
</gene>
<dbReference type="RefSeq" id="WP_344807858.1">
    <property type="nucleotide sequence ID" value="NZ_BAABAB010000031.1"/>
</dbReference>
<evidence type="ECO:0000313" key="2">
    <source>
        <dbReference type="EMBL" id="GAA3633229.1"/>
    </source>
</evidence>
<dbReference type="Proteomes" id="UP001501490">
    <property type="component" value="Unassembled WGS sequence"/>
</dbReference>
<feature type="compositionally biased region" description="Basic and acidic residues" evidence="1">
    <location>
        <begin position="1"/>
        <end position="12"/>
    </location>
</feature>
<sequence>MTRASTRHDGGRPWRIGAGRPEVPVSTAGVGLFAVQLGLGLVPADLDDVRIELGDRLDGYDALLSHGEGGFELSLTIVARDLWAAVLQALAATAQLGYRPVRLDARPADVDAARGRPEG</sequence>
<proteinExistence type="predicted"/>
<organism evidence="2 3">
    <name type="scientific">Microlunatus ginsengisoli</name>
    <dbReference type="NCBI Taxonomy" id="363863"/>
    <lineage>
        <taxon>Bacteria</taxon>
        <taxon>Bacillati</taxon>
        <taxon>Actinomycetota</taxon>
        <taxon>Actinomycetes</taxon>
        <taxon>Propionibacteriales</taxon>
        <taxon>Propionibacteriaceae</taxon>
        <taxon>Microlunatus</taxon>
    </lineage>
</organism>
<feature type="region of interest" description="Disordered" evidence="1">
    <location>
        <begin position="1"/>
        <end position="21"/>
    </location>
</feature>